<evidence type="ECO:0000256" key="1">
    <source>
        <dbReference type="SAM" id="MobiDB-lite"/>
    </source>
</evidence>
<feature type="region of interest" description="Disordered" evidence="1">
    <location>
        <begin position="723"/>
        <end position="764"/>
    </location>
</feature>
<dbReference type="eggNOG" id="COG2308">
    <property type="taxonomic scope" value="Bacteria"/>
</dbReference>
<dbReference type="SUPFAM" id="SSF56059">
    <property type="entry name" value="Glutathione synthetase ATP-binding domain-like"/>
    <property type="match status" value="1"/>
</dbReference>
<evidence type="ECO:0008006" key="6">
    <source>
        <dbReference type="Google" id="ProtNLM"/>
    </source>
</evidence>
<dbReference type="InterPro" id="IPR051680">
    <property type="entry name" value="ATP-dep_Glu-Cys_Ligase-2"/>
</dbReference>
<keyword evidence="5" id="KW-1185">Reference proteome</keyword>
<feature type="compositionally biased region" description="Polar residues" evidence="1">
    <location>
        <begin position="750"/>
        <end position="764"/>
    </location>
</feature>
<dbReference type="Gene3D" id="3.30.1490.270">
    <property type="match status" value="1"/>
</dbReference>
<dbReference type="Pfam" id="PF04174">
    <property type="entry name" value="CP_ATPgrasp_1"/>
    <property type="match status" value="1"/>
</dbReference>
<dbReference type="PANTHER" id="PTHR34595:SF7">
    <property type="entry name" value="SLL1039 PROTEIN"/>
    <property type="match status" value="1"/>
</dbReference>
<dbReference type="Gene3D" id="3.40.50.11290">
    <property type="match status" value="1"/>
</dbReference>
<proteinExistence type="predicted"/>
<name>A0A087BQM3_9BIFI</name>
<dbReference type="eggNOG" id="COG2307">
    <property type="taxonomic scope" value="Bacteria"/>
</dbReference>
<feature type="domain" description="Circularly permuted ATPgrasp" evidence="3">
    <location>
        <begin position="50"/>
        <end position="378"/>
    </location>
</feature>
<dbReference type="Proteomes" id="UP000029014">
    <property type="component" value="Unassembled WGS sequence"/>
</dbReference>
<gene>
    <name evidence="4" type="ORF">BMIN_1418</name>
</gene>
<protein>
    <recommendedName>
        <fullName evidence="6">UDP-N-acetylmuramate dehydrogenase</fullName>
    </recommendedName>
</protein>
<dbReference type="STRING" id="1693.BMIN_1418"/>
<evidence type="ECO:0000313" key="4">
    <source>
        <dbReference type="EMBL" id="KFI73323.1"/>
    </source>
</evidence>
<dbReference type="InterPro" id="IPR007296">
    <property type="entry name" value="DUF403"/>
</dbReference>
<feature type="domain" description="DUF403" evidence="2">
    <location>
        <begin position="480"/>
        <end position="640"/>
    </location>
</feature>
<organism evidence="4 5">
    <name type="scientific">Bifidobacterium minimum</name>
    <dbReference type="NCBI Taxonomy" id="1693"/>
    <lineage>
        <taxon>Bacteria</taxon>
        <taxon>Bacillati</taxon>
        <taxon>Actinomycetota</taxon>
        <taxon>Actinomycetes</taxon>
        <taxon>Bifidobacteriales</taxon>
        <taxon>Bifidobacteriaceae</taxon>
        <taxon>Bifidobacterium</taxon>
    </lineage>
</organism>
<dbReference type="InterPro" id="IPR007302">
    <property type="entry name" value="CP_ATPgrasp"/>
</dbReference>
<dbReference type="Pfam" id="PF04168">
    <property type="entry name" value="Alpha-E"/>
    <property type="match status" value="1"/>
</dbReference>
<evidence type="ECO:0000313" key="5">
    <source>
        <dbReference type="Proteomes" id="UP000029014"/>
    </source>
</evidence>
<reference evidence="4 5" key="1">
    <citation type="submission" date="2014-03" db="EMBL/GenBank/DDBJ databases">
        <title>Genomics of Bifidobacteria.</title>
        <authorList>
            <person name="Ventura M."/>
            <person name="Milani C."/>
            <person name="Lugli G.A."/>
        </authorList>
    </citation>
    <scope>NUCLEOTIDE SEQUENCE [LARGE SCALE GENOMIC DNA]</scope>
    <source>
        <strain evidence="4 5">LMG 11592</strain>
    </source>
</reference>
<dbReference type="PANTHER" id="PTHR34595">
    <property type="entry name" value="BLR5612 PROTEIN"/>
    <property type="match status" value="1"/>
</dbReference>
<dbReference type="AlphaFoldDB" id="A0A087BQM3"/>
<comment type="caution">
    <text evidence="4">The sequence shown here is derived from an EMBL/GenBank/DDBJ whole genome shotgun (WGS) entry which is preliminary data.</text>
</comment>
<sequence>MIESSARRLAQELVDHREGINRELSRNGVRFGIYKDGEYHDRLFPYDPIPRIIESEDFTLLESGLKQRVNALNAYLSDIYSDKRIVADGVIPEEYVYTSAGYFPQVNGVTPPGGVFAHIAGEDLVQAEDGHWWVLEDNLRIPSGASYPLFVRDIERRICPRLFRDVKVRDNREYPRLLRKSMDFVSTEGIAVVLTPGSQNSAFFEHAYLAEKTGSVLAFPEDLEVVDNSVYLRDYAGHRYRVGVVYRRLSDEYLDPFAFNPDSVIGVPGILGAYRAGNVAIVNAPGNGAADDKAIYYFVPEMIRYYLGEEPILSNAPTYMPMFEKDRRTVLDRMGELVIKDVAEAGGYGVVFGSGLDKAGRDDLAERIVAEPRRFIAQEVIQFRDIDVVDPITGERGPRKCDLRAFVVTGQQTHVWYSGLTRYASAPGQMIVNSSQGGGFKDTWVLGGDTPSTAKDVAPALASLARFRHRPVSPVTASKADNFFWLGRYTERVYTTLEQFFPFYDRVMDTDVDAFRPFAKALDLPQDFKDFDAFIDSFLYDESVQDSIRSSMGSAFRNAVILRPELSSRLLQHVELALTTTITGSHEHGTAAEGIYRQRDVNDHLLAFWGGIEDSAADITFKSVIFIGKYIERLDLYTRFGSAPDDLAGPLRKITASISTLDSQPMPLCVIDGLVWLVNQLPLRGYDEAAARLRTMLEGCRTHMATSESSAAGMLSSMSMNLDRRAAGPMEGPAKGTSGGPTDGSGTRSAATPTDGSTDGSTAL</sequence>
<evidence type="ECO:0000259" key="2">
    <source>
        <dbReference type="Pfam" id="PF04168"/>
    </source>
</evidence>
<evidence type="ECO:0000259" key="3">
    <source>
        <dbReference type="Pfam" id="PF04174"/>
    </source>
</evidence>
<dbReference type="EMBL" id="JGZD01000007">
    <property type="protein sequence ID" value="KFI73323.1"/>
    <property type="molecule type" value="Genomic_DNA"/>
</dbReference>
<accession>A0A087BQM3</accession>